<dbReference type="InterPro" id="IPR006029">
    <property type="entry name" value="Neurotrans-gated_channel_TM"/>
</dbReference>
<comment type="caution">
    <text evidence="3">The sequence shown here is derived from an EMBL/GenBank/DDBJ whole genome shotgun (WGS) entry which is preliminary data.</text>
</comment>
<evidence type="ECO:0000313" key="4">
    <source>
        <dbReference type="Proteomes" id="UP001266305"/>
    </source>
</evidence>
<feature type="transmembrane region" description="Helical" evidence="1">
    <location>
        <begin position="39"/>
        <end position="62"/>
    </location>
</feature>
<keyword evidence="1" id="KW-0472">Membrane</keyword>
<protein>
    <recommendedName>
        <fullName evidence="2">Neurotransmitter-gated ion-channel transmembrane domain-containing protein</fullName>
    </recommendedName>
</protein>
<dbReference type="Pfam" id="PF02932">
    <property type="entry name" value="Neur_chan_memb"/>
    <property type="match status" value="1"/>
</dbReference>
<sequence>MWIYFSSHIITWKLLAREEWKGHPSCKDIQVSYVKAIDIWMAVCLLFVFAALLEYAAVNFVSRQHKEFLRLRRRQKRQNKVRLALSSDNVELELVRQAM</sequence>
<reference evidence="3 4" key="1">
    <citation type="submission" date="2023-05" db="EMBL/GenBank/DDBJ databases">
        <title>B98-5 Cell Line De Novo Hybrid Assembly: An Optical Mapping Approach.</title>
        <authorList>
            <person name="Kananen K."/>
            <person name="Auerbach J.A."/>
            <person name="Kautto E."/>
            <person name="Blachly J.S."/>
        </authorList>
    </citation>
    <scope>NUCLEOTIDE SEQUENCE [LARGE SCALE GENOMIC DNA]</scope>
    <source>
        <strain evidence="3">B95-8</strain>
        <tissue evidence="3">Cell line</tissue>
    </source>
</reference>
<dbReference type="Gene3D" id="6.10.250.2810">
    <property type="match status" value="1"/>
</dbReference>
<dbReference type="InterPro" id="IPR036719">
    <property type="entry name" value="Neuro-gated_channel_TM_sf"/>
</dbReference>
<feature type="domain" description="Neurotransmitter-gated ion-channel transmembrane" evidence="2">
    <location>
        <begin position="30"/>
        <end position="77"/>
    </location>
</feature>
<keyword evidence="1" id="KW-0812">Transmembrane</keyword>
<evidence type="ECO:0000313" key="3">
    <source>
        <dbReference type="EMBL" id="KAK2083108.1"/>
    </source>
</evidence>
<keyword evidence="4" id="KW-1185">Reference proteome</keyword>
<dbReference type="Proteomes" id="UP001266305">
    <property type="component" value="Unassembled WGS sequence"/>
</dbReference>
<dbReference type="SUPFAM" id="SSF90112">
    <property type="entry name" value="Neurotransmitter-gated ion-channel transmembrane pore"/>
    <property type="match status" value="1"/>
</dbReference>
<proteinExistence type="predicted"/>
<dbReference type="EMBL" id="JASSZA010000023">
    <property type="protein sequence ID" value="KAK2083108.1"/>
    <property type="molecule type" value="Genomic_DNA"/>
</dbReference>
<keyword evidence="1" id="KW-1133">Transmembrane helix</keyword>
<evidence type="ECO:0000259" key="2">
    <source>
        <dbReference type="Pfam" id="PF02932"/>
    </source>
</evidence>
<evidence type="ECO:0000256" key="1">
    <source>
        <dbReference type="SAM" id="Phobius"/>
    </source>
</evidence>
<accession>A0ABQ9TF62</accession>
<name>A0ABQ9TF62_SAGOE</name>
<organism evidence="3 4">
    <name type="scientific">Saguinus oedipus</name>
    <name type="common">Cotton-top tamarin</name>
    <name type="synonym">Oedipomidas oedipus</name>
    <dbReference type="NCBI Taxonomy" id="9490"/>
    <lineage>
        <taxon>Eukaryota</taxon>
        <taxon>Metazoa</taxon>
        <taxon>Chordata</taxon>
        <taxon>Craniata</taxon>
        <taxon>Vertebrata</taxon>
        <taxon>Euteleostomi</taxon>
        <taxon>Mammalia</taxon>
        <taxon>Eutheria</taxon>
        <taxon>Euarchontoglires</taxon>
        <taxon>Primates</taxon>
        <taxon>Haplorrhini</taxon>
        <taxon>Platyrrhini</taxon>
        <taxon>Cebidae</taxon>
        <taxon>Callitrichinae</taxon>
        <taxon>Saguinus</taxon>
    </lineage>
</organism>
<gene>
    <name evidence="3" type="ORF">P7K49_038344</name>
</gene>